<accession>A0A2U1NHG2</accession>
<reference evidence="3 4" key="1">
    <citation type="journal article" date="2018" name="Mol. Plant">
        <title>The genome of Artemisia annua provides insight into the evolution of Asteraceae family and artemisinin biosynthesis.</title>
        <authorList>
            <person name="Shen Q."/>
            <person name="Zhang L."/>
            <person name="Liao Z."/>
            <person name="Wang S."/>
            <person name="Yan T."/>
            <person name="Shi P."/>
            <person name="Liu M."/>
            <person name="Fu X."/>
            <person name="Pan Q."/>
            <person name="Wang Y."/>
            <person name="Lv Z."/>
            <person name="Lu X."/>
            <person name="Zhang F."/>
            <person name="Jiang W."/>
            <person name="Ma Y."/>
            <person name="Chen M."/>
            <person name="Hao X."/>
            <person name="Li L."/>
            <person name="Tang Y."/>
            <person name="Lv G."/>
            <person name="Zhou Y."/>
            <person name="Sun X."/>
            <person name="Brodelius P.E."/>
            <person name="Rose J.K.C."/>
            <person name="Tang K."/>
        </authorList>
    </citation>
    <scope>NUCLEOTIDE SEQUENCE [LARGE SCALE GENOMIC DNA]</scope>
    <source>
        <strain evidence="4">cv. Huhao1</strain>
        <tissue evidence="3">Leaf</tissue>
    </source>
</reference>
<dbReference type="Pfam" id="PF13966">
    <property type="entry name" value="zf-RVT"/>
    <property type="match status" value="1"/>
</dbReference>
<organism evidence="3 4">
    <name type="scientific">Artemisia annua</name>
    <name type="common">Sweet wormwood</name>
    <dbReference type="NCBI Taxonomy" id="35608"/>
    <lineage>
        <taxon>Eukaryota</taxon>
        <taxon>Viridiplantae</taxon>
        <taxon>Streptophyta</taxon>
        <taxon>Embryophyta</taxon>
        <taxon>Tracheophyta</taxon>
        <taxon>Spermatophyta</taxon>
        <taxon>Magnoliopsida</taxon>
        <taxon>eudicotyledons</taxon>
        <taxon>Gunneridae</taxon>
        <taxon>Pentapetalae</taxon>
        <taxon>asterids</taxon>
        <taxon>campanulids</taxon>
        <taxon>Asterales</taxon>
        <taxon>Asteraceae</taxon>
        <taxon>Asteroideae</taxon>
        <taxon>Anthemideae</taxon>
        <taxon>Artemisiinae</taxon>
        <taxon>Artemisia</taxon>
    </lineage>
</organism>
<dbReference type="Proteomes" id="UP000245207">
    <property type="component" value="Unassembled WGS sequence"/>
</dbReference>
<comment type="caution">
    <text evidence="3">The sequence shown here is derived from an EMBL/GenBank/DDBJ whole genome shotgun (WGS) entry which is preliminary data.</text>
</comment>
<dbReference type="EMBL" id="PKPP01002826">
    <property type="protein sequence ID" value="PWA72896.1"/>
    <property type="molecule type" value="Genomic_DNA"/>
</dbReference>
<evidence type="ECO:0000313" key="3">
    <source>
        <dbReference type="EMBL" id="PWA72896.1"/>
    </source>
</evidence>
<dbReference type="AlphaFoldDB" id="A0A2U1NHG2"/>
<feature type="domain" description="Reverse transcriptase zinc-binding" evidence="2">
    <location>
        <begin position="15"/>
        <end position="70"/>
    </location>
</feature>
<evidence type="ECO:0000259" key="2">
    <source>
        <dbReference type="Pfam" id="PF13966"/>
    </source>
</evidence>
<gene>
    <name evidence="3" type="ORF">CTI12_AA264790</name>
</gene>
<keyword evidence="4" id="KW-1185">Reference proteome</keyword>
<feature type="compositionally biased region" description="Polar residues" evidence="1">
    <location>
        <begin position="123"/>
        <end position="132"/>
    </location>
</feature>
<dbReference type="OrthoDB" id="1348681at2759"/>
<evidence type="ECO:0000313" key="4">
    <source>
        <dbReference type="Proteomes" id="UP000245207"/>
    </source>
</evidence>
<name>A0A2U1NHG2_ARTAN</name>
<dbReference type="InterPro" id="IPR026960">
    <property type="entry name" value="RVT-Znf"/>
</dbReference>
<proteinExistence type="predicted"/>
<evidence type="ECO:0000256" key="1">
    <source>
        <dbReference type="SAM" id="MobiDB-lite"/>
    </source>
</evidence>
<sequence>MSFRPGYCFIVLEGKVNILAWCVSNQRLPTRYNLDRRGIDLHSTRCPVCDDDIETEEHLFATCPAAIDSWKMPVLLLLDGTSYVHFKNATGGQITVKNIHFDRQNFNNGENFPPSAREPNCAAVSSSSLPRG</sequence>
<feature type="region of interest" description="Disordered" evidence="1">
    <location>
        <begin position="108"/>
        <end position="132"/>
    </location>
</feature>
<protein>
    <recommendedName>
        <fullName evidence="2">Reverse transcriptase zinc-binding domain-containing protein</fullName>
    </recommendedName>
</protein>